<dbReference type="Pfam" id="PF04299">
    <property type="entry name" value="FMN_bind_2"/>
    <property type="match status" value="1"/>
</dbReference>
<dbReference type="Proteomes" id="UP000265845">
    <property type="component" value="Unassembled WGS sequence"/>
</dbReference>
<dbReference type="InterPro" id="IPR012349">
    <property type="entry name" value="Split_barrel_FMN-bd"/>
</dbReference>
<dbReference type="SUPFAM" id="SSF50475">
    <property type="entry name" value="FMN-binding split barrel"/>
    <property type="match status" value="1"/>
</dbReference>
<dbReference type="Gene3D" id="2.30.110.10">
    <property type="entry name" value="Electron Transport, Fmn-binding Protein, Chain A"/>
    <property type="match status" value="1"/>
</dbReference>
<comment type="caution">
    <text evidence="1">The sequence shown here is derived from an EMBL/GenBank/DDBJ whole genome shotgun (WGS) entry which is preliminary data.</text>
</comment>
<name>A0A399RA76_9PROT</name>
<gene>
    <name evidence="1" type="ORF">D1222_14990</name>
</gene>
<evidence type="ECO:0000313" key="2">
    <source>
        <dbReference type="Proteomes" id="UP000265845"/>
    </source>
</evidence>
<keyword evidence="2" id="KW-1185">Reference proteome</keyword>
<proteinExistence type="predicted"/>
<evidence type="ECO:0000313" key="1">
    <source>
        <dbReference type="EMBL" id="RIJ27683.1"/>
    </source>
</evidence>
<dbReference type="RefSeq" id="WP_119455059.1">
    <property type="nucleotide sequence ID" value="NZ_QWGA01000008.1"/>
</dbReference>
<reference evidence="1 2" key="1">
    <citation type="submission" date="2018-08" db="EMBL/GenBank/DDBJ databases">
        <title>Henriciella mobilis sp. nov., isolated from seawater.</title>
        <authorList>
            <person name="Cheng H."/>
            <person name="Wu Y.-H."/>
            <person name="Xu X.-W."/>
            <person name="Guo L.-L."/>
        </authorList>
    </citation>
    <scope>NUCLEOTIDE SEQUENCE [LARGE SCALE GENOMIC DNA]</scope>
    <source>
        <strain evidence="1 2">CCUG67844</strain>
    </source>
</reference>
<dbReference type="EMBL" id="QWGA01000008">
    <property type="protein sequence ID" value="RIJ27683.1"/>
    <property type="molecule type" value="Genomic_DNA"/>
</dbReference>
<protein>
    <submittedName>
        <fullName evidence="1">FMN-binding negative transcriptional regulator</fullName>
    </submittedName>
</protein>
<dbReference type="PIRSF" id="PIRSF010372">
    <property type="entry name" value="PaiB"/>
    <property type="match status" value="1"/>
</dbReference>
<dbReference type="OrthoDB" id="9794948at2"/>
<dbReference type="AlphaFoldDB" id="A0A399RA76"/>
<dbReference type="PANTHER" id="PTHR35802:SF1">
    <property type="entry name" value="PROTEASE SYNTHASE AND SPORULATION PROTEIN PAI 2"/>
    <property type="match status" value="1"/>
</dbReference>
<sequence>MHPAPAYLETDRATLLKRIGDWPFALAIGLLEGRPRAAHTPVLAEADGTLRFHLSKANPAARGIANIGHALIVFSGPHDYISPDWYGMEKQVPTWNYLSVEAEGTVSICDEAEAEQFLEDLSARFEAGLSPKPAWTVASMDRAQLKRMLTSIVTFKLTPQRLEGITKVGQNKPEEARIRAGQALKAAGGDPTIATMMERRS</sequence>
<accession>A0A399RA76</accession>
<dbReference type="PANTHER" id="PTHR35802">
    <property type="entry name" value="PROTEASE SYNTHASE AND SPORULATION PROTEIN PAI 2"/>
    <property type="match status" value="1"/>
</dbReference>
<organism evidence="1 2">
    <name type="scientific">Henriciella algicola</name>
    <dbReference type="NCBI Taxonomy" id="1608422"/>
    <lineage>
        <taxon>Bacteria</taxon>
        <taxon>Pseudomonadati</taxon>
        <taxon>Pseudomonadota</taxon>
        <taxon>Alphaproteobacteria</taxon>
        <taxon>Hyphomonadales</taxon>
        <taxon>Hyphomonadaceae</taxon>
        <taxon>Henriciella</taxon>
    </lineage>
</organism>
<dbReference type="InterPro" id="IPR007396">
    <property type="entry name" value="TR_PAI2-type"/>
</dbReference>